<comment type="caution">
    <text evidence="2">The sequence shown here is derived from an EMBL/GenBank/DDBJ whole genome shotgun (WGS) entry which is preliminary data.</text>
</comment>
<sequence length="195" mass="20911">LIEAGYRCANPTCRGIITIDVHHIVSVKKGGGNKPNNLLALCPNCHALVHREKISKRAIEAWKGLIVSLNNPNRASADVLLALYDEQKRFGNDSQSKEHVAPQFRFSGDSLGFLAGLITSGLAEISRRFLGASMFGASHPTFEVRLTKKGMSLVTAWRDGDPEAIAATLSGGSHDGVKFGDSAKAEVIKEKGKSS</sequence>
<dbReference type="InterPro" id="IPR002711">
    <property type="entry name" value="HNH"/>
</dbReference>
<accession>X0W838</accession>
<dbReference type="Gene3D" id="1.10.30.50">
    <property type="match status" value="1"/>
</dbReference>
<dbReference type="EMBL" id="BARS01036245">
    <property type="protein sequence ID" value="GAG27104.1"/>
    <property type="molecule type" value="Genomic_DNA"/>
</dbReference>
<dbReference type="AlphaFoldDB" id="X0W838"/>
<dbReference type="GO" id="GO:0008270">
    <property type="term" value="F:zinc ion binding"/>
    <property type="evidence" value="ECO:0007669"/>
    <property type="project" value="InterPro"/>
</dbReference>
<feature type="domain" description="HNH nuclease" evidence="1">
    <location>
        <begin position="1"/>
        <end position="47"/>
    </location>
</feature>
<name>X0W838_9ZZZZ</name>
<dbReference type="GO" id="GO:0004519">
    <property type="term" value="F:endonuclease activity"/>
    <property type="evidence" value="ECO:0007669"/>
    <property type="project" value="InterPro"/>
</dbReference>
<dbReference type="SMART" id="SM00507">
    <property type="entry name" value="HNHc"/>
    <property type="match status" value="1"/>
</dbReference>
<protein>
    <recommendedName>
        <fullName evidence="1">HNH nuclease domain-containing protein</fullName>
    </recommendedName>
</protein>
<proteinExistence type="predicted"/>
<evidence type="ECO:0000259" key="1">
    <source>
        <dbReference type="SMART" id="SM00507"/>
    </source>
</evidence>
<dbReference type="GO" id="GO:0003676">
    <property type="term" value="F:nucleic acid binding"/>
    <property type="evidence" value="ECO:0007669"/>
    <property type="project" value="InterPro"/>
</dbReference>
<evidence type="ECO:0000313" key="2">
    <source>
        <dbReference type="EMBL" id="GAG27104.1"/>
    </source>
</evidence>
<dbReference type="CDD" id="cd00085">
    <property type="entry name" value="HNHc"/>
    <property type="match status" value="1"/>
</dbReference>
<gene>
    <name evidence="2" type="ORF">S01H1_55738</name>
</gene>
<dbReference type="Pfam" id="PF01844">
    <property type="entry name" value="HNH"/>
    <property type="match status" value="1"/>
</dbReference>
<feature type="non-terminal residue" evidence="2">
    <location>
        <position position="1"/>
    </location>
</feature>
<organism evidence="2">
    <name type="scientific">marine sediment metagenome</name>
    <dbReference type="NCBI Taxonomy" id="412755"/>
    <lineage>
        <taxon>unclassified sequences</taxon>
        <taxon>metagenomes</taxon>
        <taxon>ecological metagenomes</taxon>
    </lineage>
</organism>
<reference evidence="2" key="1">
    <citation type="journal article" date="2014" name="Front. Microbiol.">
        <title>High frequency of phylogenetically diverse reductive dehalogenase-homologous genes in deep subseafloor sedimentary metagenomes.</title>
        <authorList>
            <person name="Kawai M."/>
            <person name="Futagami T."/>
            <person name="Toyoda A."/>
            <person name="Takaki Y."/>
            <person name="Nishi S."/>
            <person name="Hori S."/>
            <person name="Arai W."/>
            <person name="Tsubouchi T."/>
            <person name="Morono Y."/>
            <person name="Uchiyama I."/>
            <person name="Ito T."/>
            <person name="Fujiyama A."/>
            <person name="Inagaki F."/>
            <person name="Takami H."/>
        </authorList>
    </citation>
    <scope>NUCLEOTIDE SEQUENCE</scope>
    <source>
        <strain evidence="2">Expedition CK06-06</strain>
    </source>
</reference>
<dbReference type="InterPro" id="IPR003615">
    <property type="entry name" value="HNH_nuc"/>
</dbReference>